<evidence type="ECO:0000313" key="2">
    <source>
        <dbReference type="Proteomes" id="UP000290218"/>
    </source>
</evidence>
<protein>
    <recommendedName>
        <fullName evidence="3">Type II toxin-antitoxin system RelE/ParE family toxin</fullName>
    </recommendedName>
</protein>
<proteinExistence type="predicted"/>
<evidence type="ECO:0000313" key="1">
    <source>
        <dbReference type="EMBL" id="RXK54579.1"/>
    </source>
</evidence>
<keyword evidence="2" id="KW-1185">Reference proteome</keyword>
<evidence type="ECO:0008006" key="3">
    <source>
        <dbReference type="Google" id="ProtNLM"/>
    </source>
</evidence>
<dbReference type="RefSeq" id="WP_129045943.1">
    <property type="nucleotide sequence ID" value="NZ_SDHX01000001.1"/>
</dbReference>
<gene>
    <name evidence="1" type="ORF">ESB00_01375</name>
</gene>
<dbReference type="AlphaFoldDB" id="A0A4V1M691"/>
<sequence length="74" mass="8686">MDFVADADEDTYEEIEQWVNRIERSPFITGDYTEQDEDHRELQVLVLGRVAVSYWIDHAMREVRVARIEASGGR</sequence>
<comment type="caution">
    <text evidence="1">The sequence shown here is derived from an EMBL/GenBank/DDBJ whole genome shotgun (WGS) entry which is preliminary data.</text>
</comment>
<organism evidence="1 2">
    <name type="scientific">Oleiharenicola lentus</name>
    <dbReference type="NCBI Taxonomy" id="2508720"/>
    <lineage>
        <taxon>Bacteria</taxon>
        <taxon>Pseudomonadati</taxon>
        <taxon>Verrucomicrobiota</taxon>
        <taxon>Opitutia</taxon>
        <taxon>Opitutales</taxon>
        <taxon>Opitutaceae</taxon>
        <taxon>Oleiharenicola</taxon>
    </lineage>
</organism>
<dbReference type="Proteomes" id="UP000290218">
    <property type="component" value="Unassembled WGS sequence"/>
</dbReference>
<name>A0A4V1M691_9BACT</name>
<accession>A0A4V1M691</accession>
<dbReference type="EMBL" id="SDHX01000001">
    <property type="protein sequence ID" value="RXK54579.1"/>
    <property type="molecule type" value="Genomic_DNA"/>
</dbReference>
<reference evidence="1 2" key="1">
    <citation type="submission" date="2019-01" db="EMBL/GenBank/DDBJ databases">
        <title>Lacunisphaera sp. strain TWA-58.</title>
        <authorList>
            <person name="Chen W.-M."/>
        </authorList>
    </citation>
    <scope>NUCLEOTIDE SEQUENCE [LARGE SCALE GENOMIC DNA]</scope>
    <source>
        <strain evidence="1 2">TWA-58</strain>
    </source>
</reference>